<dbReference type="InterPro" id="IPR009100">
    <property type="entry name" value="AcylCoA_DH/oxidase_NM_dom_sf"/>
</dbReference>
<dbReference type="InterPro" id="IPR037069">
    <property type="entry name" value="AcylCoA_DH/ox_N_sf"/>
</dbReference>
<name>A0ABN2KKX9_9MICC</name>
<protein>
    <submittedName>
        <fullName evidence="6">Acyl-CoA dehydrogenase family protein</fullName>
    </submittedName>
</protein>
<sequence>MPHATGPEPQPPRPEDRAPEDRPPEGMATQAPAPGDLAPETLLPDELLATFRERAAGYDRQNRFFDEDFADLVRIGYPLMLVPRDRGGLGFTLQQAVAAQRRLAAAAPATALGINMHHVLVGVAHTLRLRGDARADRIFEQAAAGEIFAFGISEAGNDSVLFDADTTAVAAEDGYRITGTKIFTSLSPVWTRLIVHARDDAEGRTPLVFGFLDRAAEGIEVLDDWDTLGMRASQSRTTVLRSVPMPADQVLTRTPVGPNPDPVVWGVFGCFELLLAAVYTGIADRAVELAVEIAGTRRARGGGAPRAEHPDVRWQIAEAALLRDGVELQLLRLTADVDALGTAGAPDHGPRWFLLFSGVKHRATEAAREVVDLALRTAGGAQYSRGRELERLYRDVLAGIYHPSDSESVHAAVAKALLGPIGG</sequence>
<dbReference type="Gene3D" id="1.10.540.10">
    <property type="entry name" value="Acyl-CoA dehydrogenase/oxidase, N-terminal domain"/>
    <property type="match status" value="1"/>
</dbReference>
<feature type="domain" description="Acyl-CoA dehydrogenase C-terminal" evidence="5">
    <location>
        <begin position="274"/>
        <end position="402"/>
    </location>
</feature>
<keyword evidence="2" id="KW-0560">Oxidoreductase</keyword>
<dbReference type="Proteomes" id="UP001501204">
    <property type="component" value="Unassembled WGS sequence"/>
</dbReference>
<evidence type="ECO:0000313" key="6">
    <source>
        <dbReference type="EMBL" id="GAA1758996.1"/>
    </source>
</evidence>
<gene>
    <name evidence="6" type="ORF">GCM10009767_17670</name>
</gene>
<evidence type="ECO:0000256" key="2">
    <source>
        <dbReference type="ARBA" id="ARBA00023002"/>
    </source>
</evidence>
<dbReference type="Pfam" id="PF08028">
    <property type="entry name" value="Acyl-CoA_dh_2"/>
    <property type="match status" value="1"/>
</dbReference>
<feature type="compositionally biased region" description="Basic and acidic residues" evidence="3">
    <location>
        <begin position="13"/>
        <end position="24"/>
    </location>
</feature>
<proteinExistence type="predicted"/>
<dbReference type="PANTHER" id="PTHR43884">
    <property type="entry name" value="ACYL-COA DEHYDROGENASE"/>
    <property type="match status" value="1"/>
</dbReference>
<feature type="domain" description="Acyl-CoA oxidase/dehydrogenase middle" evidence="4">
    <location>
        <begin position="149"/>
        <end position="241"/>
    </location>
</feature>
<evidence type="ECO:0000256" key="3">
    <source>
        <dbReference type="SAM" id="MobiDB-lite"/>
    </source>
</evidence>
<comment type="caution">
    <text evidence="6">The sequence shown here is derived from an EMBL/GenBank/DDBJ whole genome shotgun (WGS) entry which is preliminary data.</text>
</comment>
<dbReference type="InterPro" id="IPR013107">
    <property type="entry name" value="Acyl-CoA_DH_C"/>
</dbReference>
<dbReference type="InterPro" id="IPR046373">
    <property type="entry name" value="Acyl-CoA_Oxase/DH_mid-dom_sf"/>
</dbReference>
<evidence type="ECO:0000256" key="1">
    <source>
        <dbReference type="ARBA" id="ARBA00022630"/>
    </source>
</evidence>
<dbReference type="SUPFAM" id="SSF56645">
    <property type="entry name" value="Acyl-CoA dehydrogenase NM domain-like"/>
    <property type="match status" value="1"/>
</dbReference>
<dbReference type="PIRSF" id="PIRSF016578">
    <property type="entry name" value="HsaA"/>
    <property type="match status" value="1"/>
</dbReference>
<evidence type="ECO:0000259" key="4">
    <source>
        <dbReference type="Pfam" id="PF02770"/>
    </source>
</evidence>
<dbReference type="Gene3D" id="2.40.110.10">
    <property type="entry name" value="Butyryl-CoA Dehydrogenase, subunit A, domain 2"/>
    <property type="match status" value="1"/>
</dbReference>
<evidence type="ECO:0000259" key="5">
    <source>
        <dbReference type="Pfam" id="PF08028"/>
    </source>
</evidence>
<dbReference type="Gene3D" id="1.20.140.10">
    <property type="entry name" value="Butyryl-CoA Dehydrogenase, subunit A, domain 3"/>
    <property type="match status" value="1"/>
</dbReference>
<organism evidence="6 7">
    <name type="scientific">Kocuria aegyptia</name>
    <dbReference type="NCBI Taxonomy" id="330943"/>
    <lineage>
        <taxon>Bacteria</taxon>
        <taxon>Bacillati</taxon>
        <taxon>Actinomycetota</taxon>
        <taxon>Actinomycetes</taxon>
        <taxon>Micrococcales</taxon>
        <taxon>Micrococcaceae</taxon>
        <taxon>Kocuria</taxon>
    </lineage>
</organism>
<accession>A0ABN2KKX9</accession>
<feature type="region of interest" description="Disordered" evidence="3">
    <location>
        <begin position="1"/>
        <end position="40"/>
    </location>
</feature>
<dbReference type="EMBL" id="BAAAOA010000018">
    <property type="protein sequence ID" value="GAA1758996.1"/>
    <property type="molecule type" value="Genomic_DNA"/>
</dbReference>
<evidence type="ECO:0000313" key="7">
    <source>
        <dbReference type="Proteomes" id="UP001501204"/>
    </source>
</evidence>
<dbReference type="PANTHER" id="PTHR43884:SF25">
    <property type="entry name" value="ACYL-COA DEHYDROGENASE YDBM-RELATED"/>
    <property type="match status" value="1"/>
</dbReference>
<keyword evidence="1" id="KW-0285">Flavoprotein</keyword>
<dbReference type="CDD" id="cd00567">
    <property type="entry name" value="ACAD"/>
    <property type="match status" value="1"/>
</dbReference>
<keyword evidence="7" id="KW-1185">Reference proteome</keyword>
<dbReference type="InterPro" id="IPR036250">
    <property type="entry name" value="AcylCo_DH-like_C"/>
</dbReference>
<reference evidence="6 7" key="1">
    <citation type="journal article" date="2019" name="Int. J. Syst. Evol. Microbiol.">
        <title>The Global Catalogue of Microorganisms (GCM) 10K type strain sequencing project: providing services to taxonomists for standard genome sequencing and annotation.</title>
        <authorList>
            <consortium name="The Broad Institute Genomics Platform"/>
            <consortium name="The Broad Institute Genome Sequencing Center for Infectious Disease"/>
            <person name="Wu L."/>
            <person name="Ma J."/>
        </authorList>
    </citation>
    <scope>NUCLEOTIDE SEQUENCE [LARGE SCALE GENOMIC DNA]</scope>
    <source>
        <strain evidence="6 7">JCM 14735</strain>
    </source>
</reference>
<dbReference type="InterPro" id="IPR006091">
    <property type="entry name" value="Acyl-CoA_Oxase/DH_mid-dom"/>
</dbReference>
<dbReference type="Pfam" id="PF02770">
    <property type="entry name" value="Acyl-CoA_dh_M"/>
    <property type="match status" value="1"/>
</dbReference>
<dbReference type="SUPFAM" id="SSF47203">
    <property type="entry name" value="Acyl-CoA dehydrogenase C-terminal domain-like"/>
    <property type="match status" value="1"/>
</dbReference>